<proteinExistence type="predicted"/>
<dbReference type="AlphaFoldDB" id="A0A2P2Q6Q8"/>
<protein>
    <submittedName>
        <fullName evidence="1">Uncharacterized protein</fullName>
    </submittedName>
</protein>
<organism evidence="1">
    <name type="scientific">Rhizophora mucronata</name>
    <name type="common">Asiatic mangrove</name>
    <dbReference type="NCBI Taxonomy" id="61149"/>
    <lineage>
        <taxon>Eukaryota</taxon>
        <taxon>Viridiplantae</taxon>
        <taxon>Streptophyta</taxon>
        <taxon>Embryophyta</taxon>
        <taxon>Tracheophyta</taxon>
        <taxon>Spermatophyta</taxon>
        <taxon>Magnoliopsida</taxon>
        <taxon>eudicotyledons</taxon>
        <taxon>Gunneridae</taxon>
        <taxon>Pentapetalae</taxon>
        <taxon>rosids</taxon>
        <taxon>fabids</taxon>
        <taxon>Malpighiales</taxon>
        <taxon>Rhizophoraceae</taxon>
        <taxon>Rhizophora</taxon>
    </lineage>
</organism>
<dbReference type="EMBL" id="GGEC01082177">
    <property type="protein sequence ID" value="MBX62661.1"/>
    <property type="molecule type" value="Transcribed_RNA"/>
</dbReference>
<sequence>MRMMGAEASLENYQANILRQVHCRKRTLLNQTKEKGTQIKPCKPKKTQLDGYYVLQDVSIVKWSTSMYFSFMKNS</sequence>
<name>A0A2P2Q6Q8_RHIMU</name>
<reference evidence="1" key="1">
    <citation type="submission" date="2018-02" db="EMBL/GenBank/DDBJ databases">
        <title>Rhizophora mucronata_Transcriptome.</title>
        <authorList>
            <person name="Meera S.P."/>
            <person name="Sreeshan A."/>
            <person name="Augustine A."/>
        </authorList>
    </citation>
    <scope>NUCLEOTIDE SEQUENCE</scope>
    <source>
        <tissue evidence="1">Leaf</tissue>
    </source>
</reference>
<evidence type="ECO:0000313" key="1">
    <source>
        <dbReference type="EMBL" id="MBX62661.1"/>
    </source>
</evidence>
<accession>A0A2P2Q6Q8</accession>